<organism evidence="3 4">
    <name type="scientific">Candidatus Komeilibacteria bacterium CG_4_10_14_0_2_um_filter_37_10</name>
    <dbReference type="NCBI Taxonomy" id="1974470"/>
    <lineage>
        <taxon>Bacteria</taxon>
        <taxon>Candidatus Komeiliibacteriota</taxon>
    </lineage>
</organism>
<proteinExistence type="predicted"/>
<keyword evidence="1" id="KW-0812">Transmembrane</keyword>
<keyword evidence="1" id="KW-0472">Membrane</keyword>
<gene>
    <name evidence="3" type="ORF">COX77_02380</name>
</gene>
<evidence type="ECO:0000313" key="4">
    <source>
        <dbReference type="Proteomes" id="UP000230405"/>
    </source>
</evidence>
<dbReference type="InterPro" id="IPR045584">
    <property type="entry name" value="Pilin-like"/>
</dbReference>
<sequence length="156" mass="17835">MEEKRYFTLLQLLIFITLILGVAVIFTLTLFSAYSKSRDVKRVSDIRQMQAALNMYFLDVGQYPLQLADNFNLSSVKFLSTGNEAGFGNEAVGMTLMSPLPSDPKNTRSYIYRSSGDGSRYFIKFVLENNNDEWQCQKDNYCYASELEISGQQPSW</sequence>
<evidence type="ECO:0000259" key="2">
    <source>
        <dbReference type="Pfam" id="PF08334"/>
    </source>
</evidence>
<name>A0A2M7VFC3_9BACT</name>
<dbReference type="EMBL" id="PFPO01000046">
    <property type="protein sequence ID" value="PIZ99123.1"/>
    <property type="molecule type" value="Genomic_DNA"/>
</dbReference>
<dbReference type="Gene3D" id="3.30.700.10">
    <property type="entry name" value="Glycoprotein, Type 4 Pilin"/>
    <property type="match status" value="1"/>
</dbReference>
<feature type="transmembrane region" description="Helical" evidence="1">
    <location>
        <begin position="12"/>
        <end position="34"/>
    </location>
</feature>
<dbReference type="SUPFAM" id="SSF54523">
    <property type="entry name" value="Pili subunits"/>
    <property type="match status" value="1"/>
</dbReference>
<dbReference type="InterPro" id="IPR013545">
    <property type="entry name" value="T2SS_protein-GspG_C"/>
</dbReference>
<evidence type="ECO:0000256" key="1">
    <source>
        <dbReference type="SAM" id="Phobius"/>
    </source>
</evidence>
<keyword evidence="1" id="KW-1133">Transmembrane helix</keyword>
<dbReference type="Proteomes" id="UP000230405">
    <property type="component" value="Unassembled WGS sequence"/>
</dbReference>
<reference evidence="4" key="1">
    <citation type="submission" date="2017-09" db="EMBL/GenBank/DDBJ databases">
        <title>Depth-based differentiation of microbial function through sediment-hosted aquifers and enrichment of novel symbionts in the deep terrestrial subsurface.</title>
        <authorList>
            <person name="Probst A.J."/>
            <person name="Ladd B."/>
            <person name="Jarett J.K."/>
            <person name="Geller-Mcgrath D.E."/>
            <person name="Sieber C.M.K."/>
            <person name="Emerson J.B."/>
            <person name="Anantharaman K."/>
            <person name="Thomas B.C."/>
            <person name="Malmstrom R."/>
            <person name="Stieglmeier M."/>
            <person name="Klingl A."/>
            <person name="Woyke T."/>
            <person name="Ryan C.M."/>
            <person name="Banfield J.F."/>
        </authorList>
    </citation>
    <scope>NUCLEOTIDE SEQUENCE [LARGE SCALE GENOMIC DNA]</scope>
</reference>
<evidence type="ECO:0000313" key="3">
    <source>
        <dbReference type="EMBL" id="PIZ99123.1"/>
    </source>
</evidence>
<comment type="caution">
    <text evidence="3">The sequence shown here is derived from an EMBL/GenBank/DDBJ whole genome shotgun (WGS) entry which is preliminary data.</text>
</comment>
<feature type="domain" description="Type II secretion system protein GspG C-terminal" evidence="2">
    <location>
        <begin position="31"/>
        <end position="123"/>
    </location>
</feature>
<dbReference type="Pfam" id="PF08334">
    <property type="entry name" value="T2SSG"/>
    <property type="match status" value="1"/>
</dbReference>
<protein>
    <recommendedName>
        <fullName evidence="2">Type II secretion system protein GspG C-terminal domain-containing protein</fullName>
    </recommendedName>
</protein>
<dbReference type="AlphaFoldDB" id="A0A2M7VFC3"/>
<accession>A0A2M7VFC3</accession>